<dbReference type="AlphaFoldDB" id="A0A2S0VQL0"/>
<gene>
    <name evidence="2" type="ORF">C2869_08675</name>
</gene>
<accession>A0A2S0VQL0</accession>
<dbReference type="OrthoDB" id="9793561at2"/>
<feature type="signal peptide" evidence="1">
    <location>
        <begin position="1"/>
        <end position="24"/>
    </location>
</feature>
<feature type="chain" id="PRO_5015436108" evidence="1">
    <location>
        <begin position="25"/>
        <end position="238"/>
    </location>
</feature>
<proteinExistence type="predicted"/>
<dbReference type="EMBL" id="CP026604">
    <property type="protein sequence ID" value="AWB66497.1"/>
    <property type="molecule type" value="Genomic_DNA"/>
</dbReference>
<reference evidence="2 3" key="1">
    <citation type="submission" date="2018-01" db="EMBL/GenBank/DDBJ databases">
        <title>Genome sequence of a Cantenovulum-like bacteria.</title>
        <authorList>
            <person name="Tan W.R."/>
            <person name="Lau N.-S."/>
            <person name="Go F."/>
            <person name="Amirul A.-A.A."/>
        </authorList>
    </citation>
    <scope>NUCLEOTIDE SEQUENCE [LARGE SCALE GENOMIC DNA]</scope>
    <source>
        <strain evidence="2 3">CCB-QB4</strain>
    </source>
</reference>
<keyword evidence="1" id="KW-0732">Signal</keyword>
<sequence length="238" mass="25470">MKLTKIAAIVALASAGFTSTQAMAVEGLSANAAVTTNYLWRGQTQSDDGFAIQGGLDYAHKSGGYAGVWMSTVDYGDKFDYEFDWYVGYAGETAALTYDVGYIEYVYLEGFSNEDGLDFSELYGSVSFKELEALTVGLAIGVDSEGGAGFADDYYLSADYSFSIPASGFFKDVEYAAHVGTYQKDAGGSWSNIGVSASKQNFTLGLSKATKNSGDDGFLVYLSYGMDFDLSGLAKKFK</sequence>
<dbReference type="Pfam" id="PF09694">
    <property type="entry name" value="Gcw_chp"/>
    <property type="match status" value="1"/>
</dbReference>
<dbReference type="InterPro" id="IPR010239">
    <property type="entry name" value="CHP02001"/>
</dbReference>
<evidence type="ECO:0000256" key="1">
    <source>
        <dbReference type="SAM" id="SignalP"/>
    </source>
</evidence>
<evidence type="ECO:0000313" key="3">
    <source>
        <dbReference type="Proteomes" id="UP000244441"/>
    </source>
</evidence>
<dbReference type="KEGG" id="cate:C2869_08675"/>
<dbReference type="NCBIfam" id="TIGR02001">
    <property type="entry name" value="gcw_chp"/>
    <property type="match status" value="1"/>
</dbReference>
<keyword evidence="3" id="KW-1185">Reference proteome</keyword>
<protein>
    <submittedName>
        <fullName evidence="2">Uncharacterized protein</fullName>
    </submittedName>
</protein>
<dbReference type="Proteomes" id="UP000244441">
    <property type="component" value="Chromosome"/>
</dbReference>
<organism evidence="2 3">
    <name type="scientific">Saccharobesus litoralis</name>
    <dbReference type="NCBI Taxonomy" id="2172099"/>
    <lineage>
        <taxon>Bacteria</taxon>
        <taxon>Pseudomonadati</taxon>
        <taxon>Pseudomonadota</taxon>
        <taxon>Gammaproteobacteria</taxon>
        <taxon>Alteromonadales</taxon>
        <taxon>Alteromonadaceae</taxon>
        <taxon>Saccharobesus</taxon>
    </lineage>
</organism>
<evidence type="ECO:0000313" key="2">
    <source>
        <dbReference type="EMBL" id="AWB66497.1"/>
    </source>
</evidence>
<name>A0A2S0VQL0_9ALTE</name>